<dbReference type="SUPFAM" id="SSF53383">
    <property type="entry name" value="PLP-dependent transferases"/>
    <property type="match status" value="1"/>
</dbReference>
<dbReference type="GO" id="GO:0008483">
    <property type="term" value="F:transaminase activity"/>
    <property type="evidence" value="ECO:0007669"/>
    <property type="project" value="UniProtKB-KW"/>
</dbReference>
<proteinExistence type="inferred from homology"/>
<dbReference type="GO" id="GO:0030170">
    <property type="term" value="F:pyridoxal phosphate binding"/>
    <property type="evidence" value="ECO:0007669"/>
    <property type="project" value="InterPro"/>
</dbReference>
<gene>
    <name evidence="8" type="ORF">GLW17_03830</name>
</gene>
<dbReference type="InterPro" id="IPR036388">
    <property type="entry name" value="WH-like_DNA-bd_sf"/>
</dbReference>
<evidence type="ECO:0000259" key="7">
    <source>
        <dbReference type="SMART" id="SM00345"/>
    </source>
</evidence>
<evidence type="ECO:0000256" key="2">
    <source>
        <dbReference type="ARBA" id="ARBA00022576"/>
    </source>
</evidence>
<accession>A0AB37D3Q5</accession>
<organism evidence="8 9">
    <name type="scientific">Tetragenococcus halophilus</name>
    <name type="common">Pediococcus halophilus</name>
    <dbReference type="NCBI Taxonomy" id="51669"/>
    <lineage>
        <taxon>Bacteria</taxon>
        <taxon>Bacillati</taxon>
        <taxon>Bacillota</taxon>
        <taxon>Bacilli</taxon>
        <taxon>Lactobacillales</taxon>
        <taxon>Enterococcaceae</taxon>
        <taxon>Tetragenococcus</taxon>
    </lineage>
</organism>
<dbReference type="CDD" id="cd00609">
    <property type="entry name" value="AAT_like"/>
    <property type="match status" value="1"/>
</dbReference>
<dbReference type="Pfam" id="PF00392">
    <property type="entry name" value="GntR"/>
    <property type="match status" value="1"/>
</dbReference>
<keyword evidence="5" id="KW-0238">DNA-binding</keyword>
<dbReference type="InterPro" id="IPR015421">
    <property type="entry name" value="PyrdxlP-dep_Trfase_major"/>
</dbReference>
<comment type="similarity">
    <text evidence="1">In the C-terminal section; belongs to the class-I pyridoxal-phosphate-dependent aminotransferase family.</text>
</comment>
<dbReference type="InterPro" id="IPR004839">
    <property type="entry name" value="Aminotransferase_I/II_large"/>
</dbReference>
<dbReference type="Proteomes" id="UP000427886">
    <property type="component" value="Chromosome"/>
</dbReference>
<dbReference type="RefSeq" id="WP_061840871.1">
    <property type="nucleotide sequence ID" value="NZ_JACACE010000027.1"/>
</dbReference>
<dbReference type="InterPro" id="IPR015424">
    <property type="entry name" value="PyrdxlP-dep_Trfase"/>
</dbReference>
<keyword evidence="2 8" id="KW-0808">Transferase</keyword>
<dbReference type="Pfam" id="PF00155">
    <property type="entry name" value="Aminotran_1_2"/>
    <property type="match status" value="1"/>
</dbReference>
<dbReference type="GO" id="GO:0003677">
    <property type="term" value="F:DNA binding"/>
    <property type="evidence" value="ECO:0007669"/>
    <property type="project" value="UniProtKB-KW"/>
</dbReference>
<dbReference type="InterPro" id="IPR051446">
    <property type="entry name" value="HTH_trans_reg/aminotransferase"/>
</dbReference>
<sequence length="476" mass="55540">MYRKMIYPVVSIQTNQLSVILKLLYGNLETEGGNQVYKYQSIAHQILHLIEEGEYEEQIPPVRKLMEVFGASQSTVTHALQHLVTMNQVYAKANVGYFVLSNNHKEATVENSYDFSTASTSWTDFPWENYSQCLEIAIQNKKTELFTYGAITGNEELKDLFRKLLEEDQIYTKNERIIITSGSQQALHILSLIIMTRKKSILIEQPTYSQMVHLIERLQLNHVIYSRDWNKIQIKELEKVIQEERPDFVYLMPRLHNPLGTTMTEQEKKSVLALSEKYDFYIIEDDYLGDFEGGNRYQTLFELDVHQRVIYLKSFSKIMFPGQRLGLAVLPESLLDDFQSFKEISDIHTNSLSQIIMQTFIESGLYAHHKHKIVLKHQQKADALQKGLKKYFSAYSFNDNNQMHTVIKLPKQTNMNKLHQELVRRRVWVDNYKGNYLTGYTQNQKFLKLNTTSLPVDKIDEGLQEIRKAIKASKTL</sequence>
<keyword evidence="3" id="KW-0663">Pyridoxal phosphate</keyword>
<evidence type="ECO:0000256" key="1">
    <source>
        <dbReference type="ARBA" id="ARBA00005384"/>
    </source>
</evidence>
<dbReference type="SUPFAM" id="SSF46785">
    <property type="entry name" value="Winged helix' DNA-binding domain"/>
    <property type="match status" value="1"/>
</dbReference>
<evidence type="ECO:0000313" key="9">
    <source>
        <dbReference type="Proteomes" id="UP000427886"/>
    </source>
</evidence>
<evidence type="ECO:0000256" key="3">
    <source>
        <dbReference type="ARBA" id="ARBA00022898"/>
    </source>
</evidence>
<dbReference type="CDD" id="cd07377">
    <property type="entry name" value="WHTH_GntR"/>
    <property type="match status" value="1"/>
</dbReference>
<dbReference type="EMBL" id="CP046246">
    <property type="protein sequence ID" value="QGP76029.1"/>
    <property type="molecule type" value="Genomic_DNA"/>
</dbReference>
<dbReference type="PANTHER" id="PTHR46577:SF1">
    <property type="entry name" value="HTH-TYPE TRANSCRIPTIONAL REGULATORY PROTEIN GABR"/>
    <property type="match status" value="1"/>
</dbReference>
<reference evidence="8 9" key="1">
    <citation type="submission" date="2019-11" db="EMBL/GenBank/DDBJ databases">
        <authorList>
            <person name="Kim E."/>
            <person name="Lee J."/>
            <person name="Jeon K."/>
            <person name="Lee Y."/>
        </authorList>
    </citation>
    <scope>NUCLEOTIDE SEQUENCE [LARGE SCALE GENOMIC DNA]</scope>
    <source>
        <strain evidence="8 9">YJ1</strain>
    </source>
</reference>
<keyword evidence="2 8" id="KW-0032">Aminotransferase</keyword>
<evidence type="ECO:0000256" key="5">
    <source>
        <dbReference type="ARBA" id="ARBA00023125"/>
    </source>
</evidence>
<feature type="domain" description="HTH gntR-type" evidence="7">
    <location>
        <begin position="42"/>
        <end position="99"/>
    </location>
</feature>
<evidence type="ECO:0000256" key="6">
    <source>
        <dbReference type="ARBA" id="ARBA00023163"/>
    </source>
</evidence>
<dbReference type="InterPro" id="IPR036390">
    <property type="entry name" value="WH_DNA-bd_sf"/>
</dbReference>
<dbReference type="SMART" id="SM00345">
    <property type="entry name" value="HTH_GNTR"/>
    <property type="match status" value="1"/>
</dbReference>
<dbReference type="GO" id="GO:0003700">
    <property type="term" value="F:DNA-binding transcription factor activity"/>
    <property type="evidence" value="ECO:0007669"/>
    <property type="project" value="InterPro"/>
</dbReference>
<dbReference type="AlphaFoldDB" id="A0AB37D3Q5"/>
<evidence type="ECO:0000256" key="4">
    <source>
        <dbReference type="ARBA" id="ARBA00023015"/>
    </source>
</evidence>
<evidence type="ECO:0000313" key="8">
    <source>
        <dbReference type="EMBL" id="QGP76029.1"/>
    </source>
</evidence>
<keyword evidence="6" id="KW-0804">Transcription</keyword>
<dbReference type="Gene3D" id="3.40.640.10">
    <property type="entry name" value="Type I PLP-dependent aspartate aminotransferase-like (Major domain)"/>
    <property type="match status" value="1"/>
</dbReference>
<dbReference type="KEGG" id="tey:GLW17_03830"/>
<protein>
    <submittedName>
        <fullName evidence="8">Aminotransferase class I/II-fold pyridoxal phosphate-dependent enzyme</fullName>
    </submittedName>
</protein>
<dbReference type="Gene3D" id="1.10.10.10">
    <property type="entry name" value="Winged helix-like DNA-binding domain superfamily/Winged helix DNA-binding domain"/>
    <property type="match status" value="1"/>
</dbReference>
<name>A0AB37D3Q5_TETHA</name>
<dbReference type="PANTHER" id="PTHR46577">
    <property type="entry name" value="HTH-TYPE TRANSCRIPTIONAL REGULATORY PROTEIN GABR"/>
    <property type="match status" value="1"/>
</dbReference>
<keyword evidence="4" id="KW-0805">Transcription regulation</keyword>
<dbReference type="InterPro" id="IPR000524">
    <property type="entry name" value="Tscrpt_reg_HTH_GntR"/>
</dbReference>